<keyword evidence="3" id="KW-1185">Reference proteome</keyword>
<sequence length="245" mass="27303">MPHRPLSVPCDGLRAAWLWAAGAPGGGGFGMRGFGRRGFQASRLWVAGLRAAGCFGWRGSERLQRRQGGSGRWSAPSFAESPPLHPPTSRLQHRLHLPWSSARIKWWTWWLHAEQRGPPGNTPPWLPARWVHRLLPFSVPCGGLRAAPTLPCTTPCRSVATSMALLHHLHPQEQTRGHGEVFAGKYIWGGETRASSRTHGAIWVWIAYVRQDDLFFSQLTVREMLSLATELQLPDTFAPDTFAVI</sequence>
<reference evidence="2" key="2">
    <citation type="submission" date="2021-02" db="EMBL/GenBank/DDBJ databases">
        <authorList>
            <person name="Kimball J.A."/>
            <person name="Haas M.W."/>
            <person name="Macchietto M."/>
            <person name="Kono T."/>
            <person name="Duquette J."/>
            <person name="Shao M."/>
        </authorList>
    </citation>
    <scope>NUCLEOTIDE SEQUENCE</scope>
    <source>
        <tissue evidence="2">Fresh leaf tissue</tissue>
    </source>
</reference>
<comment type="caution">
    <text evidence="2">The sequence shown here is derived from an EMBL/GenBank/DDBJ whole genome shotgun (WGS) entry which is preliminary data.</text>
</comment>
<evidence type="ECO:0000256" key="1">
    <source>
        <dbReference type="SAM" id="MobiDB-lite"/>
    </source>
</evidence>
<gene>
    <name evidence="2" type="ORF">GUJ93_ZPchr0013g37242</name>
</gene>
<dbReference type="EMBL" id="JAAALK010000079">
    <property type="protein sequence ID" value="KAG8100155.1"/>
    <property type="molecule type" value="Genomic_DNA"/>
</dbReference>
<feature type="region of interest" description="Disordered" evidence="1">
    <location>
        <begin position="66"/>
        <end position="86"/>
    </location>
</feature>
<protein>
    <submittedName>
        <fullName evidence="2">Uncharacterized protein</fullName>
    </submittedName>
</protein>
<evidence type="ECO:0000313" key="2">
    <source>
        <dbReference type="EMBL" id="KAG8100155.1"/>
    </source>
</evidence>
<organism evidence="2 3">
    <name type="scientific">Zizania palustris</name>
    <name type="common">Northern wild rice</name>
    <dbReference type="NCBI Taxonomy" id="103762"/>
    <lineage>
        <taxon>Eukaryota</taxon>
        <taxon>Viridiplantae</taxon>
        <taxon>Streptophyta</taxon>
        <taxon>Embryophyta</taxon>
        <taxon>Tracheophyta</taxon>
        <taxon>Spermatophyta</taxon>
        <taxon>Magnoliopsida</taxon>
        <taxon>Liliopsida</taxon>
        <taxon>Poales</taxon>
        <taxon>Poaceae</taxon>
        <taxon>BOP clade</taxon>
        <taxon>Oryzoideae</taxon>
        <taxon>Oryzeae</taxon>
        <taxon>Zizaniinae</taxon>
        <taxon>Zizania</taxon>
    </lineage>
</organism>
<evidence type="ECO:0000313" key="3">
    <source>
        <dbReference type="Proteomes" id="UP000729402"/>
    </source>
</evidence>
<reference evidence="2" key="1">
    <citation type="journal article" date="2021" name="bioRxiv">
        <title>Whole Genome Assembly and Annotation of Northern Wild Rice, Zizania palustris L., Supports a Whole Genome Duplication in the Zizania Genus.</title>
        <authorList>
            <person name="Haas M."/>
            <person name="Kono T."/>
            <person name="Macchietto M."/>
            <person name="Millas R."/>
            <person name="McGilp L."/>
            <person name="Shao M."/>
            <person name="Duquette J."/>
            <person name="Hirsch C.N."/>
            <person name="Kimball J."/>
        </authorList>
    </citation>
    <scope>NUCLEOTIDE SEQUENCE</scope>
    <source>
        <tissue evidence="2">Fresh leaf tissue</tissue>
    </source>
</reference>
<proteinExistence type="predicted"/>
<accession>A0A8J5X299</accession>
<dbReference type="Proteomes" id="UP000729402">
    <property type="component" value="Unassembled WGS sequence"/>
</dbReference>
<name>A0A8J5X299_ZIZPA</name>
<dbReference type="AlphaFoldDB" id="A0A8J5X299"/>